<evidence type="ECO:0000313" key="2">
    <source>
        <dbReference type="EMBL" id="KAH3822790.1"/>
    </source>
</evidence>
<accession>A0A9D4GTI7</accession>
<reference evidence="2" key="2">
    <citation type="submission" date="2020-11" db="EMBL/GenBank/DDBJ databases">
        <authorList>
            <person name="McCartney M.A."/>
            <person name="Auch B."/>
            <person name="Kono T."/>
            <person name="Mallez S."/>
            <person name="Becker A."/>
            <person name="Gohl D.M."/>
            <person name="Silverstein K.A.T."/>
            <person name="Koren S."/>
            <person name="Bechman K.B."/>
            <person name="Herman A."/>
            <person name="Abrahante J.E."/>
            <person name="Garbe J."/>
        </authorList>
    </citation>
    <scope>NUCLEOTIDE SEQUENCE</scope>
    <source>
        <strain evidence="2">Duluth1</strain>
        <tissue evidence="2">Whole animal</tissue>
    </source>
</reference>
<protein>
    <submittedName>
        <fullName evidence="2">Uncharacterized protein</fullName>
    </submittedName>
</protein>
<feature type="region of interest" description="Disordered" evidence="1">
    <location>
        <begin position="31"/>
        <end position="50"/>
    </location>
</feature>
<evidence type="ECO:0000256" key="1">
    <source>
        <dbReference type="SAM" id="MobiDB-lite"/>
    </source>
</evidence>
<sequence>MAPVRDSQTSMHLQVTSQTVSDGANTVLAPAGDYQTVPNVPDSLTDYQGT</sequence>
<keyword evidence="3" id="KW-1185">Reference proteome</keyword>
<reference evidence="2" key="1">
    <citation type="journal article" date="2019" name="bioRxiv">
        <title>The Genome of the Zebra Mussel, Dreissena polymorpha: A Resource for Invasive Species Research.</title>
        <authorList>
            <person name="McCartney M.A."/>
            <person name="Auch B."/>
            <person name="Kono T."/>
            <person name="Mallez S."/>
            <person name="Zhang Y."/>
            <person name="Obille A."/>
            <person name="Becker A."/>
            <person name="Abrahante J.E."/>
            <person name="Garbe J."/>
            <person name="Badalamenti J.P."/>
            <person name="Herman A."/>
            <person name="Mangelson H."/>
            <person name="Liachko I."/>
            <person name="Sullivan S."/>
            <person name="Sone E.D."/>
            <person name="Koren S."/>
            <person name="Silverstein K.A.T."/>
            <person name="Beckman K.B."/>
            <person name="Gohl D.M."/>
        </authorList>
    </citation>
    <scope>NUCLEOTIDE SEQUENCE</scope>
    <source>
        <strain evidence="2">Duluth1</strain>
        <tissue evidence="2">Whole animal</tissue>
    </source>
</reference>
<gene>
    <name evidence="2" type="ORF">DPMN_124581</name>
</gene>
<comment type="caution">
    <text evidence="2">The sequence shown here is derived from an EMBL/GenBank/DDBJ whole genome shotgun (WGS) entry which is preliminary data.</text>
</comment>
<name>A0A9D4GTI7_DREPO</name>
<organism evidence="2 3">
    <name type="scientific">Dreissena polymorpha</name>
    <name type="common">Zebra mussel</name>
    <name type="synonym">Mytilus polymorpha</name>
    <dbReference type="NCBI Taxonomy" id="45954"/>
    <lineage>
        <taxon>Eukaryota</taxon>
        <taxon>Metazoa</taxon>
        <taxon>Spiralia</taxon>
        <taxon>Lophotrochozoa</taxon>
        <taxon>Mollusca</taxon>
        <taxon>Bivalvia</taxon>
        <taxon>Autobranchia</taxon>
        <taxon>Heteroconchia</taxon>
        <taxon>Euheterodonta</taxon>
        <taxon>Imparidentia</taxon>
        <taxon>Neoheterodontei</taxon>
        <taxon>Myida</taxon>
        <taxon>Dreissenoidea</taxon>
        <taxon>Dreissenidae</taxon>
        <taxon>Dreissena</taxon>
    </lineage>
</organism>
<dbReference type="AlphaFoldDB" id="A0A9D4GTI7"/>
<proteinExistence type="predicted"/>
<dbReference type="Proteomes" id="UP000828390">
    <property type="component" value="Unassembled WGS sequence"/>
</dbReference>
<dbReference type="EMBL" id="JAIWYP010000005">
    <property type="protein sequence ID" value="KAH3822790.1"/>
    <property type="molecule type" value="Genomic_DNA"/>
</dbReference>
<evidence type="ECO:0000313" key="3">
    <source>
        <dbReference type="Proteomes" id="UP000828390"/>
    </source>
</evidence>